<name>A0A4R7I5M4_9ACTN</name>
<dbReference type="Gene3D" id="2.40.37.10">
    <property type="entry name" value="Lyase, Ornithine Decarboxylase, Chain A, domain 1"/>
    <property type="match status" value="1"/>
</dbReference>
<gene>
    <name evidence="2" type="ORF">BDK89_3617</name>
</gene>
<dbReference type="InterPro" id="IPR001608">
    <property type="entry name" value="Ala_racemase_N"/>
</dbReference>
<dbReference type="InterPro" id="IPR029066">
    <property type="entry name" value="PLP-binding_barrel"/>
</dbReference>
<dbReference type="SUPFAM" id="SSF51419">
    <property type="entry name" value="PLP-binding barrel"/>
    <property type="match status" value="1"/>
</dbReference>
<organism evidence="2 3">
    <name type="scientific">Ilumatobacter fluminis</name>
    <dbReference type="NCBI Taxonomy" id="467091"/>
    <lineage>
        <taxon>Bacteria</taxon>
        <taxon>Bacillati</taxon>
        <taxon>Actinomycetota</taxon>
        <taxon>Acidimicrobiia</taxon>
        <taxon>Acidimicrobiales</taxon>
        <taxon>Ilumatobacteraceae</taxon>
        <taxon>Ilumatobacter</taxon>
    </lineage>
</organism>
<dbReference type="AlphaFoldDB" id="A0A4R7I5M4"/>
<dbReference type="RefSeq" id="WP_166657668.1">
    <property type="nucleotide sequence ID" value="NZ_SOAU01000001.1"/>
</dbReference>
<dbReference type="GO" id="GO:0003824">
    <property type="term" value="F:catalytic activity"/>
    <property type="evidence" value="ECO:0007669"/>
    <property type="project" value="InterPro"/>
</dbReference>
<accession>A0A4R7I5M4</accession>
<protein>
    <submittedName>
        <fullName evidence="2">Alanine racemase</fullName>
    </submittedName>
</protein>
<evidence type="ECO:0000313" key="2">
    <source>
        <dbReference type="EMBL" id="TDT18003.1"/>
    </source>
</evidence>
<evidence type="ECO:0000259" key="1">
    <source>
        <dbReference type="Pfam" id="PF01168"/>
    </source>
</evidence>
<dbReference type="Pfam" id="PF01168">
    <property type="entry name" value="Ala_racemase_N"/>
    <property type="match status" value="1"/>
</dbReference>
<dbReference type="EMBL" id="SOAU01000001">
    <property type="protein sequence ID" value="TDT18003.1"/>
    <property type="molecule type" value="Genomic_DNA"/>
</dbReference>
<proteinExistence type="predicted"/>
<feature type="domain" description="Alanine racemase N-terminal" evidence="1">
    <location>
        <begin position="20"/>
        <end position="152"/>
    </location>
</feature>
<evidence type="ECO:0000313" key="3">
    <source>
        <dbReference type="Proteomes" id="UP000294558"/>
    </source>
</evidence>
<keyword evidence="3" id="KW-1185">Reference proteome</keyword>
<dbReference type="SUPFAM" id="SSF50621">
    <property type="entry name" value="Alanine racemase C-terminal domain-like"/>
    <property type="match status" value="1"/>
</dbReference>
<comment type="caution">
    <text evidence="2">The sequence shown here is derived from an EMBL/GenBank/DDBJ whole genome shotgun (WGS) entry which is preliminary data.</text>
</comment>
<dbReference type="Proteomes" id="UP000294558">
    <property type="component" value="Unassembled WGS sequence"/>
</dbReference>
<dbReference type="Gene3D" id="3.20.20.10">
    <property type="entry name" value="Alanine racemase"/>
    <property type="match status" value="1"/>
</dbReference>
<dbReference type="InterPro" id="IPR009006">
    <property type="entry name" value="Ala_racemase/Decarboxylase_C"/>
</dbReference>
<sequence length="305" mass="33310">MTIRLTVNRERWWNHVVGVADEVDGLIPVVKGNGYGFGRAGLAIAASKLSPLLAVGTVHEIVGLPDEVTPVVLTPTWRPPDTTEPVLTVGSNDHIAALRGWQGRVIVKLSSGMQRYGGNIDLVAAAQRAGLRTVGVAIHPPLAGTDDDHRQQIVDHLPDIDPSLDVWVSHLFPSTYESLPDSHRYKLRLGTYLWHGDREALHLEADVIDTREVRPGDRAGYHLTEVPGAGTLVMIGAGTANGVAPLSDGRSPFHHRRQRMALLESPHMHTSMGFVPAGDPCPRPGDWVDLQRPLIHTAVDELRWI</sequence>
<reference evidence="2 3" key="1">
    <citation type="submission" date="2019-03" db="EMBL/GenBank/DDBJ databases">
        <title>Sequencing the genomes of 1000 actinobacteria strains.</title>
        <authorList>
            <person name="Klenk H.-P."/>
        </authorList>
    </citation>
    <scope>NUCLEOTIDE SEQUENCE [LARGE SCALE GENOMIC DNA]</scope>
    <source>
        <strain evidence="2 3">DSM 18936</strain>
    </source>
</reference>